<gene>
    <name evidence="2" type="ORF">ACJ72_08001</name>
</gene>
<organism evidence="2 3">
    <name type="scientific">Emergomyces africanus</name>
    <dbReference type="NCBI Taxonomy" id="1955775"/>
    <lineage>
        <taxon>Eukaryota</taxon>
        <taxon>Fungi</taxon>
        <taxon>Dikarya</taxon>
        <taxon>Ascomycota</taxon>
        <taxon>Pezizomycotina</taxon>
        <taxon>Eurotiomycetes</taxon>
        <taxon>Eurotiomycetidae</taxon>
        <taxon>Onygenales</taxon>
        <taxon>Ajellomycetaceae</taxon>
        <taxon>Emergomyces</taxon>
    </lineage>
</organism>
<dbReference type="Proteomes" id="UP000091918">
    <property type="component" value="Unassembled WGS sequence"/>
</dbReference>
<reference evidence="2 3" key="1">
    <citation type="submission" date="2015-07" db="EMBL/GenBank/DDBJ databases">
        <title>Emmonsia species relationships and genome sequence.</title>
        <authorList>
            <person name="Cuomo C.A."/>
            <person name="Schwartz I.S."/>
            <person name="Kenyon C."/>
            <person name="de Hoog G.S."/>
            <person name="Govender N.P."/>
            <person name="Botha A."/>
            <person name="Moreno L."/>
            <person name="de Vries M."/>
            <person name="Munoz J.F."/>
            <person name="Stielow J.B."/>
        </authorList>
    </citation>
    <scope>NUCLEOTIDE SEQUENCE [LARGE SCALE GENOMIC DNA]</scope>
    <source>
        <strain evidence="2 3">CBS 136260</strain>
    </source>
</reference>
<name>A0A1B7NM54_9EURO</name>
<accession>A0A1B7NM54</accession>
<keyword evidence="3" id="KW-1185">Reference proteome</keyword>
<feature type="region of interest" description="Disordered" evidence="1">
    <location>
        <begin position="30"/>
        <end position="59"/>
    </location>
</feature>
<proteinExistence type="predicted"/>
<feature type="compositionally biased region" description="Basic and acidic residues" evidence="1">
    <location>
        <begin position="30"/>
        <end position="52"/>
    </location>
</feature>
<evidence type="ECO:0000256" key="1">
    <source>
        <dbReference type="SAM" id="MobiDB-lite"/>
    </source>
</evidence>
<sequence>MKFIHQLNALLKKGFELFSRTTQPVTALRGPREVRSDRGGLGDRAAVRRSDSGRGGLGDRAAVRRSNVIRMQEVNIFYFMYNVERNQIRKNSLRETFLIEDLSKPLSENNSESFDCYDDNIDDYSTHL</sequence>
<dbReference type="AlphaFoldDB" id="A0A1B7NM54"/>
<evidence type="ECO:0000313" key="3">
    <source>
        <dbReference type="Proteomes" id="UP000091918"/>
    </source>
</evidence>
<comment type="caution">
    <text evidence="2">The sequence shown here is derived from an EMBL/GenBank/DDBJ whole genome shotgun (WGS) entry which is preliminary data.</text>
</comment>
<protein>
    <submittedName>
        <fullName evidence="2">Uncharacterized protein</fullName>
    </submittedName>
</protein>
<evidence type="ECO:0000313" key="2">
    <source>
        <dbReference type="EMBL" id="OAX77697.1"/>
    </source>
</evidence>
<dbReference type="EMBL" id="LGUA01002159">
    <property type="protein sequence ID" value="OAX77697.1"/>
    <property type="molecule type" value="Genomic_DNA"/>
</dbReference>